<dbReference type="OrthoDB" id="1299654at2"/>
<accession>A0A8E0TS85</accession>
<name>A0A8E0TS85_9CAUL</name>
<comment type="caution">
    <text evidence="2">The sequence shown here is derived from an EMBL/GenBank/DDBJ whole genome shotgun (WGS) entry which is preliminary data.</text>
</comment>
<keyword evidence="1" id="KW-0732">Signal</keyword>
<keyword evidence="3" id="KW-1185">Reference proteome</keyword>
<evidence type="ECO:0000313" key="2">
    <source>
        <dbReference type="EMBL" id="GAD60040.1"/>
    </source>
</evidence>
<dbReference type="EMBL" id="BATC01000050">
    <property type="protein sequence ID" value="GAD60040.1"/>
    <property type="molecule type" value="Genomic_DNA"/>
</dbReference>
<protein>
    <submittedName>
        <fullName evidence="2">Uncharacterized protein</fullName>
    </submittedName>
</protein>
<feature type="chain" id="PRO_5034375887" evidence="1">
    <location>
        <begin position="22"/>
        <end position="427"/>
    </location>
</feature>
<evidence type="ECO:0000256" key="1">
    <source>
        <dbReference type="SAM" id="SignalP"/>
    </source>
</evidence>
<sequence length="427" mass="44786">MKTTAASLAALMIGLASPAFAQEAMDARAVFDQAEAICEADDGALWGVSLCGPILIVDPATRQAVASQAGDSDVLSETDGVFTGVLPDDVMVANTAVDWDGVRWTMLLAPLPEEIETRAGLIAHESWHRIQDQLGLPMASPTPDHLATAEGRIAMRLEWRALAAALSAPDAQGLRTATHEALIFRAARHAQAGAAGAEQERALELNEGLAEYTGVRLSGALDPHRDVAATLRAAEQADAFSRMFAYASGPAYGLLLDDAAPGWREGLTAESDLGALLGAAVGFTAPEDPVAVFARTASLYGGQAVADEELAAHQERAGLTTRWSDRLVDGPVLRLPLETIRVSFDPNTLQPLPPHGVVYPSATITDVWGVLTVTDGALIDGDWSAVTVTAPEDGDTLTGDGWSLDLAEGWRIAPGARDGDFVLVSGE</sequence>
<organism evidence="2 3">
    <name type="scientific">Brevundimonas abyssalis TAR-001</name>
    <dbReference type="NCBI Taxonomy" id="1391729"/>
    <lineage>
        <taxon>Bacteria</taxon>
        <taxon>Pseudomonadati</taxon>
        <taxon>Pseudomonadota</taxon>
        <taxon>Alphaproteobacteria</taxon>
        <taxon>Caulobacterales</taxon>
        <taxon>Caulobacteraceae</taxon>
        <taxon>Brevundimonas</taxon>
    </lineage>
</organism>
<evidence type="ECO:0000313" key="3">
    <source>
        <dbReference type="Proteomes" id="UP000016569"/>
    </source>
</evidence>
<dbReference type="RefSeq" id="WP_021698134.1">
    <property type="nucleotide sequence ID" value="NZ_BATC01000050.1"/>
</dbReference>
<proteinExistence type="predicted"/>
<reference evidence="3" key="1">
    <citation type="journal article" date="2013" name="Genome Announc.">
        <title>Draft Genome Sequence of the Dimorphic Prosthecate Bacterium Brevundimonas abyssalis TAR-001T.</title>
        <authorList>
            <person name="Tsubouchi T."/>
            <person name="Nishi S."/>
            <person name="Usui K."/>
            <person name="Shimane Y."/>
            <person name="Takaki Y."/>
            <person name="Maruyama T."/>
            <person name="Hatada Y."/>
        </authorList>
    </citation>
    <scope>NUCLEOTIDE SEQUENCE [LARGE SCALE GENOMIC DNA]</scope>
    <source>
        <strain evidence="3">TAR-001</strain>
    </source>
</reference>
<gene>
    <name evidence="2" type="ORF">MBEBAB_2290</name>
</gene>
<dbReference type="Proteomes" id="UP000016569">
    <property type="component" value="Unassembled WGS sequence"/>
</dbReference>
<dbReference type="AlphaFoldDB" id="A0A8E0TS85"/>
<feature type="signal peptide" evidence="1">
    <location>
        <begin position="1"/>
        <end position="21"/>
    </location>
</feature>